<gene>
    <name evidence="2" type="ORF">QE375_003197</name>
</gene>
<comment type="caution">
    <text evidence="2">The sequence shown here is derived from an EMBL/GenBank/DDBJ whole genome shotgun (WGS) entry which is preliminary data.</text>
</comment>
<reference evidence="2 3" key="1">
    <citation type="submission" date="2023-08" db="EMBL/GenBank/DDBJ databases">
        <title>Functional and genomic diversity of the sorghum phyllosphere microbiome.</title>
        <authorList>
            <person name="Shade A."/>
        </authorList>
    </citation>
    <scope>NUCLEOTIDE SEQUENCE [LARGE SCALE GENOMIC DNA]</scope>
    <source>
        <strain evidence="2 3">SORGH_AS_0445</strain>
    </source>
</reference>
<dbReference type="Proteomes" id="UP001249291">
    <property type="component" value="Unassembled WGS sequence"/>
</dbReference>
<evidence type="ECO:0000256" key="1">
    <source>
        <dbReference type="SAM" id="MobiDB-lite"/>
    </source>
</evidence>
<sequence length="219" mass="23899">MVAKPDSRNRSEGGREISLRALLASRGQRNQPFEIQSPARDAPAARALEHSSREIGRPGPGIPIPSWWARTKAQTGDGAMATIGSLIPGHQSFQSHPTNVEGYVQILQDSSGQPLVHMSNRGSIAVSATRSGLLCSQKRRTVHPRALESLMLCTLRPRVRASLGPMGRVDFRCTPCDERPGQKQPSMNITIRRREYSVSARVRTVGAGRASTRYRSPAA</sequence>
<proteinExistence type="predicted"/>
<feature type="compositionally biased region" description="Basic and acidic residues" evidence="1">
    <location>
        <begin position="47"/>
        <end position="56"/>
    </location>
</feature>
<protein>
    <submittedName>
        <fullName evidence="2">Uncharacterized protein</fullName>
    </submittedName>
</protein>
<keyword evidence="3" id="KW-1185">Reference proteome</keyword>
<organism evidence="2 3">
    <name type="scientific">Microbacterium foliorum</name>
    <dbReference type="NCBI Taxonomy" id="104336"/>
    <lineage>
        <taxon>Bacteria</taxon>
        <taxon>Bacillati</taxon>
        <taxon>Actinomycetota</taxon>
        <taxon>Actinomycetes</taxon>
        <taxon>Micrococcales</taxon>
        <taxon>Microbacteriaceae</taxon>
        <taxon>Microbacterium</taxon>
    </lineage>
</organism>
<accession>A0ABU1HUC2</accession>
<evidence type="ECO:0000313" key="3">
    <source>
        <dbReference type="Proteomes" id="UP001249291"/>
    </source>
</evidence>
<name>A0ABU1HUC2_9MICO</name>
<dbReference type="EMBL" id="JAVIZQ010000001">
    <property type="protein sequence ID" value="MDR6143643.1"/>
    <property type="molecule type" value="Genomic_DNA"/>
</dbReference>
<feature type="compositionally biased region" description="Basic and acidic residues" evidence="1">
    <location>
        <begin position="1"/>
        <end position="18"/>
    </location>
</feature>
<evidence type="ECO:0000313" key="2">
    <source>
        <dbReference type="EMBL" id="MDR6143643.1"/>
    </source>
</evidence>
<feature type="region of interest" description="Disordered" evidence="1">
    <location>
        <begin position="1"/>
        <end position="65"/>
    </location>
</feature>